<accession>A0A8J2PD21</accession>
<dbReference type="GO" id="GO:0004930">
    <property type="term" value="F:G protein-coupled receptor activity"/>
    <property type="evidence" value="ECO:0007669"/>
    <property type="project" value="UniProtKB-KW"/>
</dbReference>
<protein>
    <recommendedName>
        <fullName evidence="10">G-protein coupled receptors family 1 profile domain-containing protein</fullName>
    </recommendedName>
</protein>
<evidence type="ECO:0000313" key="12">
    <source>
        <dbReference type="Proteomes" id="UP000708208"/>
    </source>
</evidence>
<keyword evidence="4 9" id="KW-1133">Transmembrane helix</keyword>
<evidence type="ECO:0000256" key="2">
    <source>
        <dbReference type="ARBA" id="ARBA00010663"/>
    </source>
</evidence>
<evidence type="ECO:0000313" key="11">
    <source>
        <dbReference type="EMBL" id="CAG7732486.1"/>
    </source>
</evidence>
<evidence type="ECO:0000256" key="3">
    <source>
        <dbReference type="ARBA" id="ARBA00022692"/>
    </source>
</evidence>
<evidence type="ECO:0000259" key="10">
    <source>
        <dbReference type="PROSITE" id="PS50262"/>
    </source>
</evidence>
<gene>
    <name evidence="11" type="ORF">AFUS01_LOCUS21002</name>
</gene>
<dbReference type="OrthoDB" id="10037617at2759"/>
<reference evidence="11" key="1">
    <citation type="submission" date="2021-06" db="EMBL/GenBank/DDBJ databases">
        <authorList>
            <person name="Hodson N. C."/>
            <person name="Mongue J. A."/>
            <person name="Jaron S. K."/>
        </authorList>
    </citation>
    <scope>NUCLEOTIDE SEQUENCE</scope>
</reference>
<dbReference type="GO" id="GO:0005886">
    <property type="term" value="C:plasma membrane"/>
    <property type="evidence" value="ECO:0007669"/>
    <property type="project" value="TreeGrafter"/>
</dbReference>
<evidence type="ECO:0000256" key="4">
    <source>
        <dbReference type="ARBA" id="ARBA00022989"/>
    </source>
</evidence>
<dbReference type="PROSITE" id="PS50262">
    <property type="entry name" value="G_PROTEIN_RECEP_F1_2"/>
    <property type="match status" value="1"/>
</dbReference>
<dbReference type="Pfam" id="PF00001">
    <property type="entry name" value="7tm_1"/>
    <property type="match status" value="1"/>
</dbReference>
<evidence type="ECO:0000256" key="6">
    <source>
        <dbReference type="ARBA" id="ARBA00023136"/>
    </source>
</evidence>
<dbReference type="EMBL" id="CAJVCH010232344">
    <property type="protein sequence ID" value="CAG7732486.1"/>
    <property type="molecule type" value="Genomic_DNA"/>
</dbReference>
<dbReference type="SUPFAM" id="SSF81321">
    <property type="entry name" value="Family A G protein-coupled receptor-like"/>
    <property type="match status" value="1"/>
</dbReference>
<name>A0A8J2PD21_9HEXA</name>
<comment type="caution">
    <text evidence="11">The sequence shown here is derived from an EMBL/GenBank/DDBJ whole genome shotgun (WGS) entry which is preliminary data.</text>
</comment>
<keyword evidence="8" id="KW-0807">Transducer</keyword>
<evidence type="ECO:0000256" key="7">
    <source>
        <dbReference type="ARBA" id="ARBA00023170"/>
    </source>
</evidence>
<sequence length="134" mass="15102">MEFQGDSKYRNLVHNTRGCPSIFRVSTQCLHACWNVGFLNGVTNYFLVNLSVADLLVTLLCMPMAVGKAVTSLWLYGEIMCKLTHYLQVNQASRGKNVRKPELHKITGAGIKLQSQSALSLAYTLDCVDWWELF</sequence>
<keyword evidence="12" id="KW-1185">Reference proteome</keyword>
<proteinExistence type="inferred from homology"/>
<comment type="subcellular location">
    <subcellularLocation>
        <location evidence="1">Membrane</location>
        <topology evidence="1">Multi-pass membrane protein</topology>
    </subcellularLocation>
</comment>
<dbReference type="AlphaFoldDB" id="A0A8J2PD21"/>
<evidence type="ECO:0000256" key="9">
    <source>
        <dbReference type="SAM" id="Phobius"/>
    </source>
</evidence>
<evidence type="ECO:0000256" key="8">
    <source>
        <dbReference type="ARBA" id="ARBA00023224"/>
    </source>
</evidence>
<comment type="similarity">
    <text evidence="2">Belongs to the G-protein coupled receptor 1 family.</text>
</comment>
<dbReference type="InterPro" id="IPR000276">
    <property type="entry name" value="GPCR_Rhodpsn"/>
</dbReference>
<keyword evidence="5" id="KW-0297">G-protein coupled receptor</keyword>
<evidence type="ECO:0000256" key="5">
    <source>
        <dbReference type="ARBA" id="ARBA00023040"/>
    </source>
</evidence>
<evidence type="ECO:0000256" key="1">
    <source>
        <dbReference type="ARBA" id="ARBA00004141"/>
    </source>
</evidence>
<keyword evidence="3 9" id="KW-0812">Transmembrane</keyword>
<keyword evidence="6 9" id="KW-0472">Membrane</keyword>
<keyword evidence="7" id="KW-0675">Receptor</keyword>
<dbReference type="InterPro" id="IPR017452">
    <property type="entry name" value="GPCR_Rhodpsn_7TM"/>
</dbReference>
<feature type="domain" description="G-protein coupled receptors family 1 profile" evidence="10">
    <location>
        <begin position="14"/>
        <end position="87"/>
    </location>
</feature>
<feature type="transmembrane region" description="Helical" evidence="9">
    <location>
        <begin position="55"/>
        <end position="76"/>
    </location>
</feature>
<dbReference type="Proteomes" id="UP000708208">
    <property type="component" value="Unassembled WGS sequence"/>
</dbReference>
<organism evidence="11 12">
    <name type="scientific">Allacma fusca</name>
    <dbReference type="NCBI Taxonomy" id="39272"/>
    <lineage>
        <taxon>Eukaryota</taxon>
        <taxon>Metazoa</taxon>
        <taxon>Ecdysozoa</taxon>
        <taxon>Arthropoda</taxon>
        <taxon>Hexapoda</taxon>
        <taxon>Collembola</taxon>
        <taxon>Symphypleona</taxon>
        <taxon>Sminthuridae</taxon>
        <taxon>Allacma</taxon>
    </lineage>
</organism>
<dbReference type="PANTHER" id="PTHR45695">
    <property type="entry name" value="LEUCOKININ RECEPTOR-RELATED"/>
    <property type="match status" value="1"/>
</dbReference>
<dbReference type="PANTHER" id="PTHR45695:SF15">
    <property type="entry name" value="OPSIN RH2"/>
    <property type="match status" value="1"/>
</dbReference>